<dbReference type="GO" id="GO:0003700">
    <property type="term" value="F:DNA-binding transcription factor activity"/>
    <property type="evidence" value="ECO:0007669"/>
    <property type="project" value="TreeGrafter"/>
</dbReference>
<name>A0A1V6TPB0_9EURO</name>
<proteinExistence type="predicted"/>
<evidence type="ECO:0000256" key="1">
    <source>
        <dbReference type="ARBA" id="ARBA00023242"/>
    </source>
</evidence>
<evidence type="ECO:0000313" key="3">
    <source>
        <dbReference type="Proteomes" id="UP000191285"/>
    </source>
</evidence>
<dbReference type="AlphaFoldDB" id="A0A1V6TPB0"/>
<gene>
    <name evidence="2" type="ORF">PENSTE_c004G04980</name>
</gene>
<dbReference type="PANTHER" id="PTHR37534:SF2">
    <property type="entry name" value="N-ACETYLTRANSFERASE DOMAIN-CONTAINING PROTEIN"/>
    <property type="match status" value="1"/>
</dbReference>
<keyword evidence="1" id="KW-0539">Nucleus</keyword>
<sequence>MGNFDSCDISRQFALVAPFRALSCPALLYAILSASARHISQRRGAESSPNIPSAIGELQISPEVALEYQDICISHLISLAEDTTNAQDEDLLAAAVVLRFYEEIDAPLVGVDDEIYLCGIQIFIEAQSQYRLESAGLRSAAFWVGIRQEIHTAFLEQRGIRFNLSCPRLSSYRSLDPTDDSTWANRVILHCADVLTYCYGEEIPIVDRYDHLLGYSQGWLTSKPPTFSPIYYKSPSQSDEGMFPQIWYLGDCQVASTQHWHLARMLLAAFDPRIPRIGPRQKKRLVEQDNEIKENVFHLCGIAYSNKTASGLITACMGISMCGDRFTEKSEQEALLEVLIKTEQLHALSTTRAQRQLREAWGWSESSIP</sequence>
<dbReference type="GO" id="GO:0005634">
    <property type="term" value="C:nucleus"/>
    <property type="evidence" value="ECO:0007669"/>
    <property type="project" value="TreeGrafter"/>
</dbReference>
<accession>A0A1V6TPB0</accession>
<organism evidence="2 3">
    <name type="scientific">Penicillium steckii</name>
    <dbReference type="NCBI Taxonomy" id="303698"/>
    <lineage>
        <taxon>Eukaryota</taxon>
        <taxon>Fungi</taxon>
        <taxon>Dikarya</taxon>
        <taxon>Ascomycota</taxon>
        <taxon>Pezizomycotina</taxon>
        <taxon>Eurotiomycetes</taxon>
        <taxon>Eurotiomycetidae</taxon>
        <taxon>Eurotiales</taxon>
        <taxon>Aspergillaceae</taxon>
        <taxon>Penicillium</taxon>
    </lineage>
</organism>
<evidence type="ECO:0000313" key="2">
    <source>
        <dbReference type="EMBL" id="OQE27740.1"/>
    </source>
</evidence>
<protein>
    <recommendedName>
        <fullName evidence="4">ARCA protein</fullName>
    </recommendedName>
</protein>
<reference evidence="3" key="1">
    <citation type="journal article" date="2017" name="Nat. Microbiol.">
        <title>Global analysis of biosynthetic gene clusters reveals vast potential of secondary metabolite production in Penicillium species.</title>
        <authorList>
            <person name="Nielsen J.C."/>
            <person name="Grijseels S."/>
            <person name="Prigent S."/>
            <person name="Ji B."/>
            <person name="Dainat J."/>
            <person name="Nielsen K.F."/>
            <person name="Frisvad J.C."/>
            <person name="Workman M."/>
            <person name="Nielsen J."/>
        </authorList>
    </citation>
    <scope>NUCLEOTIDE SEQUENCE [LARGE SCALE GENOMIC DNA]</scope>
    <source>
        <strain evidence="3">IBT 24891</strain>
    </source>
</reference>
<keyword evidence="3" id="KW-1185">Reference proteome</keyword>
<dbReference type="Proteomes" id="UP000191285">
    <property type="component" value="Unassembled WGS sequence"/>
</dbReference>
<evidence type="ECO:0008006" key="4">
    <source>
        <dbReference type="Google" id="ProtNLM"/>
    </source>
</evidence>
<dbReference type="GO" id="GO:0000976">
    <property type="term" value="F:transcription cis-regulatory region binding"/>
    <property type="evidence" value="ECO:0007669"/>
    <property type="project" value="TreeGrafter"/>
</dbReference>
<comment type="caution">
    <text evidence="2">The sequence shown here is derived from an EMBL/GenBank/DDBJ whole genome shotgun (WGS) entry which is preliminary data.</text>
</comment>
<dbReference type="STRING" id="303698.A0A1V6TPB0"/>
<dbReference type="GO" id="GO:0045944">
    <property type="term" value="P:positive regulation of transcription by RNA polymerase II"/>
    <property type="evidence" value="ECO:0007669"/>
    <property type="project" value="TreeGrafter"/>
</dbReference>
<dbReference type="PANTHER" id="PTHR37534">
    <property type="entry name" value="TRANSCRIPTIONAL ACTIVATOR PROTEIN UGA3"/>
    <property type="match status" value="1"/>
</dbReference>
<dbReference type="EMBL" id="MLKD01000004">
    <property type="protein sequence ID" value="OQE27740.1"/>
    <property type="molecule type" value="Genomic_DNA"/>
</dbReference>
<dbReference type="OrthoDB" id="407832at2759"/>